<proteinExistence type="predicted"/>
<evidence type="ECO:0000313" key="2">
    <source>
        <dbReference type="Proteomes" id="UP000244005"/>
    </source>
</evidence>
<keyword evidence="2" id="KW-1185">Reference proteome</keyword>
<dbReference type="AlphaFoldDB" id="A0A2R6W836"/>
<gene>
    <name evidence="1" type="ORF">MARPO_0131s0012</name>
</gene>
<protein>
    <submittedName>
        <fullName evidence="1">Uncharacterized protein</fullName>
    </submittedName>
</protein>
<sequence>MGNAGECEACQSHTKQQAERERCEVGSFTSPSFPGCRLSVILMTSRVRKMEVTFMVSGIQPVHILSFQVSTNSFFFSLSTHGDREAQAESGCTICKQKKTFA</sequence>
<accession>A0A2R6W836</accession>
<evidence type="ECO:0000313" key="1">
    <source>
        <dbReference type="EMBL" id="PTQ30011.1"/>
    </source>
</evidence>
<reference evidence="2" key="1">
    <citation type="journal article" date="2017" name="Cell">
        <title>Insights into land plant evolution garnered from the Marchantia polymorpha genome.</title>
        <authorList>
            <person name="Bowman J.L."/>
            <person name="Kohchi T."/>
            <person name="Yamato K.T."/>
            <person name="Jenkins J."/>
            <person name="Shu S."/>
            <person name="Ishizaki K."/>
            <person name="Yamaoka S."/>
            <person name="Nishihama R."/>
            <person name="Nakamura Y."/>
            <person name="Berger F."/>
            <person name="Adam C."/>
            <person name="Aki S.S."/>
            <person name="Althoff F."/>
            <person name="Araki T."/>
            <person name="Arteaga-Vazquez M.A."/>
            <person name="Balasubrmanian S."/>
            <person name="Barry K."/>
            <person name="Bauer D."/>
            <person name="Boehm C.R."/>
            <person name="Briginshaw L."/>
            <person name="Caballero-Perez J."/>
            <person name="Catarino B."/>
            <person name="Chen F."/>
            <person name="Chiyoda S."/>
            <person name="Chovatia M."/>
            <person name="Davies K.M."/>
            <person name="Delmans M."/>
            <person name="Demura T."/>
            <person name="Dierschke T."/>
            <person name="Dolan L."/>
            <person name="Dorantes-Acosta A.E."/>
            <person name="Eklund D.M."/>
            <person name="Florent S.N."/>
            <person name="Flores-Sandoval E."/>
            <person name="Fujiyama A."/>
            <person name="Fukuzawa H."/>
            <person name="Galik B."/>
            <person name="Grimanelli D."/>
            <person name="Grimwood J."/>
            <person name="Grossniklaus U."/>
            <person name="Hamada T."/>
            <person name="Haseloff J."/>
            <person name="Hetherington A.J."/>
            <person name="Higo A."/>
            <person name="Hirakawa Y."/>
            <person name="Hundley H.N."/>
            <person name="Ikeda Y."/>
            <person name="Inoue K."/>
            <person name="Inoue S.I."/>
            <person name="Ishida S."/>
            <person name="Jia Q."/>
            <person name="Kakita M."/>
            <person name="Kanazawa T."/>
            <person name="Kawai Y."/>
            <person name="Kawashima T."/>
            <person name="Kennedy M."/>
            <person name="Kinose K."/>
            <person name="Kinoshita T."/>
            <person name="Kohara Y."/>
            <person name="Koide E."/>
            <person name="Komatsu K."/>
            <person name="Kopischke S."/>
            <person name="Kubo M."/>
            <person name="Kyozuka J."/>
            <person name="Lagercrantz U."/>
            <person name="Lin S.S."/>
            <person name="Lindquist E."/>
            <person name="Lipzen A.M."/>
            <person name="Lu C.W."/>
            <person name="De Luna E."/>
            <person name="Martienssen R.A."/>
            <person name="Minamino N."/>
            <person name="Mizutani M."/>
            <person name="Mizutani M."/>
            <person name="Mochizuki N."/>
            <person name="Monte I."/>
            <person name="Mosher R."/>
            <person name="Nagasaki H."/>
            <person name="Nakagami H."/>
            <person name="Naramoto S."/>
            <person name="Nishitani K."/>
            <person name="Ohtani M."/>
            <person name="Okamoto T."/>
            <person name="Okumura M."/>
            <person name="Phillips J."/>
            <person name="Pollak B."/>
            <person name="Reinders A."/>
            <person name="Rovekamp M."/>
            <person name="Sano R."/>
            <person name="Sawa S."/>
            <person name="Schmid M.W."/>
            <person name="Shirakawa M."/>
            <person name="Solano R."/>
            <person name="Spunde A."/>
            <person name="Suetsugu N."/>
            <person name="Sugano S."/>
            <person name="Sugiyama A."/>
            <person name="Sun R."/>
            <person name="Suzuki Y."/>
            <person name="Takenaka M."/>
            <person name="Takezawa D."/>
            <person name="Tomogane H."/>
            <person name="Tsuzuki M."/>
            <person name="Ueda T."/>
            <person name="Umeda M."/>
            <person name="Ward J.M."/>
            <person name="Watanabe Y."/>
            <person name="Yazaki K."/>
            <person name="Yokoyama R."/>
            <person name="Yoshitake Y."/>
            <person name="Yotsui I."/>
            <person name="Zachgo S."/>
            <person name="Schmutz J."/>
        </authorList>
    </citation>
    <scope>NUCLEOTIDE SEQUENCE [LARGE SCALE GENOMIC DNA]</scope>
    <source>
        <strain evidence="2">Tak-1</strain>
    </source>
</reference>
<organism evidence="1 2">
    <name type="scientific">Marchantia polymorpha</name>
    <name type="common">Common liverwort</name>
    <name type="synonym">Marchantia aquatica</name>
    <dbReference type="NCBI Taxonomy" id="3197"/>
    <lineage>
        <taxon>Eukaryota</taxon>
        <taxon>Viridiplantae</taxon>
        <taxon>Streptophyta</taxon>
        <taxon>Embryophyta</taxon>
        <taxon>Marchantiophyta</taxon>
        <taxon>Marchantiopsida</taxon>
        <taxon>Marchantiidae</taxon>
        <taxon>Marchantiales</taxon>
        <taxon>Marchantiaceae</taxon>
        <taxon>Marchantia</taxon>
    </lineage>
</organism>
<name>A0A2R6W836_MARPO</name>
<dbReference type="EMBL" id="KZ772803">
    <property type="protein sequence ID" value="PTQ30011.1"/>
    <property type="molecule type" value="Genomic_DNA"/>
</dbReference>
<dbReference type="Proteomes" id="UP000244005">
    <property type="component" value="Unassembled WGS sequence"/>
</dbReference>
<dbReference type="Gramene" id="Mp8g18920.1">
    <property type="protein sequence ID" value="Mp8g18920.1.cds1"/>
    <property type="gene ID" value="Mp8g18920"/>
</dbReference>